<dbReference type="Proteomes" id="UP000284543">
    <property type="component" value="Unassembled WGS sequence"/>
</dbReference>
<dbReference type="Gene3D" id="2.70.70.10">
    <property type="entry name" value="Glucose Permease (Domain IIA)"/>
    <property type="match status" value="1"/>
</dbReference>
<organism evidence="7 8">
    <name type="scientific">Enterocloster bolteae</name>
    <dbReference type="NCBI Taxonomy" id="208479"/>
    <lineage>
        <taxon>Bacteria</taxon>
        <taxon>Bacillati</taxon>
        <taxon>Bacillota</taxon>
        <taxon>Clostridia</taxon>
        <taxon>Lachnospirales</taxon>
        <taxon>Lachnospiraceae</taxon>
        <taxon>Enterocloster</taxon>
    </lineage>
</organism>
<comment type="caution">
    <text evidence="7">The sequence shown here is derived from an EMBL/GenBank/DDBJ whole genome shotgun (WGS) entry which is preliminary data.</text>
</comment>
<evidence type="ECO:0000256" key="4">
    <source>
        <dbReference type="ARBA" id="ARBA00022679"/>
    </source>
</evidence>
<dbReference type="FunFam" id="2.70.70.10:FF:000001">
    <property type="entry name" value="PTS system glucose-specific IIA component"/>
    <property type="match status" value="1"/>
</dbReference>
<gene>
    <name evidence="7" type="ORF">DWW02_29735</name>
</gene>
<dbReference type="GO" id="GO:0016301">
    <property type="term" value="F:kinase activity"/>
    <property type="evidence" value="ECO:0007669"/>
    <property type="project" value="UniProtKB-KW"/>
</dbReference>
<dbReference type="PANTHER" id="PTHR45008:SF1">
    <property type="entry name" value="PTS SYSTEM GLUCOSE-SPECIFIC EIIA COMPONENT"/>
    <property type="match status" value="1"/>
</dbReference>
<name>A0A412YSE6_9FIRM</name>
<dbReference type="RefSeq" id="WP_002564571.1">
    <property type="nucleotide sequence ID" value="NZ_CABKUK010000001.1"/>
</dbReference>
<dbReference type="InterPro" id="IPR050890">
    <property type="entry name" value="PTS_EIIA_component"/>
</dbReference>
<dbReference type="EMBL" id="QRZM01000038">
    <property type="protein sequence ID" value="RGV67601.1"/>
    <property type="molecule type" value="Genomic_DNA"/>
</dbReference>
<evidence type="ECO:0000256" key="3">
    <source>
        <dbReference type="ARBA" id="ARBA00022597"/>
    </source>
</evidence>
<keyword evidence="5" id="KW-0598">Phosphotransferase system</keyword>
<sequence length="164" mass="17548">MFGSLKKLFGGEEKEEKIIAAPVNGTAIPMSQVSDPTFSQEILGKGTAVIPSDGRVVAPADGLVTMVFDTKHAISMQTDNGAELIIHIGLDTVQLKGQYFDAHVAAGDKVKQGDLLLDFDIDKIKEAGYDVTTPVIICNTPQFPKMECVNGMEVRAGETAIIKL</sequence>
<keyword evidence="6" id="KW-0418">Kinase</keyword>
<dbReference type="InterPro" id="IPR001127">
    <property type="entry name" value="PTS_EIIA_1_perm"/>
</dbReference>
<dbReference type="PANTHER" id="PTHR45008">
    <property type="entry name" value="PTS SYSTEM GLUCOSE-SPECIFIC EIIA COMPONENT"/>
    <property type="match status" value="1"/>
</dbReference>
<dbReference type="InterPro" id="IPR011055">
    <property type="entry name" value="Dup_hybrid_motif"/>
</dbReference>
<keyword evidence="3 7" id="KW-0762">Sugar transport</keyword>
<evidence type="ECO:0000256" key="6">
    <source>
        <dbReference type="ARBA" id="ARBA00022777"/>
    </source>
</evidence>
<dbReference type="GO" id="GO:0009401">
    <property type="term" value="P:phosphoenolpyruvate-dependent sugar phosphotransferase system"/>
    <property type="evidence" value="ECO:0007669"/>
    <property type="project" value="UniProtKB-KW"/>
</dbReference>
<evidence type="ECO:0000313" key="8">
    <source>
        <dbReference type="Proteomes" id="UP000284543"/>
    </source>
</evidence>
<dbReference type="PROSITE" id="PS00371">
    <property type="entry name" value="PTS_EIIA_TYPE_1_HIS"/>
    <property type="match status" value="1"/>
</dbReference>
<comment type="subcellular location">
    <subcellularLocation>
        <location evidence="1">Cytoplasm</location>
    </subcellularLocation>
</comment>
<keyword evidence="4" id="KW-0808">Transferase</keyword>
<dbReference type="KEGG" id="cbol:CGC65_16970"/>
<accession>A0A412YSE6</accession>
<dbReference type="PROSITE" id="PS51093">
    <property type="entry name" value="PTS_EIIA_TYPE_1"/>
    <property type="match status" value="1"/>
</dbReference>
<dbReference type="SUPFAM" id="SSF51261">
    <property type="entry name" value="Duplicated hybrid motif"/>
    <property type="match status" value="1"/>
</dbReference>
<protein>
    <submittedName>
        <fullName evidence="7">PTS glucose transporter subunit IIA</fullName>
    </submittedName>
</protein>
<reference evidence="7 8" key="1">
    <citation type="submission" date="2018-08" db="EMBL/GenBank/DDBJ databases">
        <title>A genome reference for cultivated species of the human gut microbiota.</title>
        <authorList>
            <person name="Zou Y."/>
            <person name="Xue W."/>
            <person name="Luo G."/>
        </authorList>
    </citation>
    <scope>NUCLEOTIDE SEQUENCE [LARGE SCALE GENOMIC DNA]</scope>
    <source>
        <strain evidence="7 8">AF14-18</strain>
    </source>
</reference>
<dbReference type="AlphaFoldDB" id="A0A412YSE6"/>
<keyword evidence="2" id="KW-0813">Transport</keyword>
<evidence type="ECO:0000256" key="5">
    <source>
        <dbReference type="ARBA" id="ARBA00022683"/>
    </source>
</evidence>
<evidence type="ECO:0000313" key="7">
    <source>
        <dbReference type="EMBL" id="RGV67601.1"/>
    </source>
</evidence>
<dbReference type="GO" id="GO:0005737">
    <property type="term" value="C:cytoplasm"/>
    <property type="evidence" value="ECO:0007669"/>
    <property type="project" value="UniProtKB-SubCell"/>
</dbReference>
<dbReference type="NCBIfam" id="TIGR00830">
    <property type="entry name" value="PTBA"/>
    <property type="match status" value="1"/>
</dbReference>
<evidence type="ECO:0000256" key="1">
    <source>
        <dbReference type="ARBA" id="ARBA00004496"/>
    </source>
</evidence>
<evidence type="ECO:0000256" key="2">
    <source>
        <dbReference type="ARBA" id="ARBA00022448"/>
    </source>
</evidence>
<proteinExistence type="predicted"/>
<dbReference type="Pfam" id="PF00358">
    <property type="entry name" value="PTS_EIIA_1"/>
    <property type="match status" value="1"/>
</dbReference>